<organism evidence="1 2">
    <name type="scientific">Candidatus Staskawiczbacteria bacterium RIFCSPHIGHO2_12_FULL_38_11</name>
    <dbReference type="NCBI Taxonomy" id="1802209"/>
    <lineage>
        <taxon>Bacteria</taxon>
        <taxon>Candidatus Staskawicziibacteriota</taxon>
    </lineage>
</organism>
<dbReference type="EMBL" id="MHOV01000008">
    <property type="protein sequence ID" value="OGZ70454.1"/>
    <property type="molecule type" value="Genomic_DNA"/>
</dbReference>
<reference evidence="1 2" key="1">
    <citation type="journal article" date="2016" name="Nat. Commun.">
        <title>Thousands of microbial genomes shed light on interconnected biogeochemical processes in an aquifer system.</title>
        <authorList>
            <person name="Anantharaman K."/>
            <person name="Brown C.T."/>
            <person name="Hug L.A."/>
            <person name="Sharon I."/>
            <person name="Castelle C.J."/>
            <person name="Probst A.J."/>
            <person name="Thomas B.C."/>
            <person name="Singh A."/>
            <person name="Wilkins M.J."/>
            <person name="Karaoz U."/>
            <person name="Brodie E.L."/>
            <person name="Williams K.H."/>
            <person name="Hubbard S.S."/>
            <person name="Banfield J.F."/>
        </authorList>
    </citation>
    <scope>NUCLEOTIDE SEQUENCE [LARGE SCALE GENOMIC DNA]</scope>
</reference>
<sequence length="136" mass="15811">MNEENRSIIPPTDEQLKQILALKLQEYQKREVGVGKPWEYQHPELAHRLYEDYRDAYYKAYILDLVLKSEEPVDTWKLSREMFARWKDAFNINDFCNACRVIDKHCGNLPDAIVTGGTGLPKLKDLKIAVATLKNT</sequence>
<comment type="caution">
    <text evidence="1">The sequence shown here is derived from an EMBL/GenBank/DDBJ whole genome shotgun (WGS) entry which is preliminary data.</text>
</comment>
<proteinExistence type="predicted"/>
<name>A0A1G2I6K6_9BACT</name>
<protein>
    <submittedName>
        <fullName evidence="1">Uncharacterized protein</fullName>
    </submittedName>
</protein>
<evidence type="ECO:0000313" key="1">
    <source>
        <dbReference type="EMBL" id="OGZ70454.1"/>
    </source>
</evidence>
<accession>A0A1G2I6K6</accession>
<evidence type="ECO:0000313" key="2">
    <source>
        <dbReference type="Proteomes" id="UP000179214"/>
    </source>
</evidence>
<dbReference type="Proteomes" id="UP000179214">
    <property type="component" value="Unassembled WGS sequence"/>
</dbReference>
<dbReference type="AlphaFoldDB" id="A0A1G2I6K6"/>
<gene>
    <name evidence="1" type="ORF">A3F47_01260</name>
</gene>